<evidence type="ECO:0000313" key="4">
    <source>
        <dbReference type="Proteomes" id="UP000323632"/>
    </source>
</evidence>
<sequence>MKKFYLSMFLLGTCGLTAQAQLSNGGLPKSMQSPIKNAGYVPKLSYVAPDWNTFIAKREKDESIGLARPYQVALPVNTELSFPSSGSMVTQADNSKVWRAQIQIQGAPAIGLYYDNFRLPEGVKMFLSNDNENQILGSFTSANNSDDNLFANEPVLGEIVNIELNIEPGVDLNAIQLHMNKALVYFRSYEYLNKYQQAEDANQSKPTDVDPLGIEGSSSTCQINAICPLGVNYPKQRKSTVQIIHPDGFFCSASLVNNTGNTASSCKNYLLTATHCEPNNDTSGAPFSQLLVRFNFERKSCGLGAAAQVNTLTGVNFRARANYIDASPPEINGDFLLVELKNAIPVSWDVYQSGWNRATTMPANLVYPKRYIGFHHPAGDVKKVTTYNALNPNGEAGGSMGPGTHWLISDIDSGGIEGGSSGSSLFDGNGRIIGIASVAGNPDPSCATSGKGDHSDFYRFVEYGKFSLAWDYSEDGNFDNRMLKPWLDPTNSGVMTLDPLKSNCSDFGSTGITNNNALLDNNISIYPNPTSTGIVTARINFASASDVDVDIFNVTGAKQGTYHLKNILNGAYTFDLSAYANGVYLIRFSNGDNFTTKKIMLAK</sequence>
<dbReference type="GO" id="GO:0004252">
    <property type="term" value="F:serine-type endopeptidase activity"/>
    <property type="evidence" value="ECO:0007669"/>
    <property type="project" value="InterPro"/>
</dbReference>
<keyword evidence="1" id="KW-0732">Signal</keyword>
<evidence type="ECO:0000259" key="2">
    <source>
        <dbReference type="Pfam" id="PF18962"/>
    </source>
</evidence>
<proteinExistence type="predicted"/>
<dbReference type="SUPFAM" id="SSF50494">
    <property type="entry name" value="Trypsin-like serine proteases"/>
    <property type="match status" value="1"/>
</dbReference>
<evidence type="ECO:0000313" key="3">
    <source>
        <dbReference type="EMBL" id="KAA5537078.1"/>
    </source>
</evidence>
<gene>
    <name evidence="3" type="ORF">F0919_05225</name>
</gene>
<dbReference type="AlphaFoldDB" id="A0A5M6CPA4"/>
<dbReference type="RefSeq" id="WP_150031654.1">
    <property type="nucleotide sequence ID" value="NZ_VWSH01000001.1"/>
</dbReference>
<feature type="domain" description="Secretion system C-terminal sorting" evidence="2">
    <location>
        <begin position="525"/>
        <end position="600"/>
    </location>
</feature>
<dbReference type="InterPro" id="IPR026444">
    <property type="entry name" value="Secre_tail"/>
</dbReference>
<evidence type="ECO:0000256" key="1">
    <source>
        <dbReference type="SAM" id="SignalP"/>
    </source>
</evidence>
<dbReference type="InterPro" id="IPR009003">
    <property type="entry name" value="Peptidase_S1_PA"/>
</dbReference>
<feature type="chain" id="PRO_5024374754" evidence="1">
    <location>
        <begin position="21"/>
        <end position="603"/>
    </location>
</feature>
<organism evidence="3 4">
    <name type="scientific">Taibaiella lutea</name>
    <dbReference type="NCBI Taxonomy" id="2608001"/>
    <lineage>
        <taxon>Bacteria</taxon>
        <taxon>Pseudomonadati</taxon>
        <taxon>Bacteroidota</taxon>
        <taxon>Chitinophagia</taxon>
        <taxon>Chitinophagales</taxon>
        <taxon>Chitinophagaceae</taxon>
        <taxon>Taibaiella</taxon>
    </lineage>
</organism>
<dbReference type="Pfam" id="PF18962">
    <property type="entry name" value="Por_Secre_tail"/>
    <property type="match status" value="1"/>
</dbReference>
<dbReference type="Proteomes" id="UP000323632">
    <property type="component" value="Unassembled WGS sequence"/>
</dbReference>
<feature type="signal peptide" evidence="1">
    <location>
        <begin position="1"/>
        <end position="20"/>
    </location>
</feature>
<dbReference type="NCBIfam" id="TIGR04183">
    <property type="entry name" value="Por_Secre_tail"/>
    <property type="match status" value="1"/>
</dbReference>
<keyword evidence="4" id="KW-1185">Reference proteome</keyword>
<dbReference type="EMBL" id="VWSH01000001">
    <property type="protein sequence ID" value="KAA5537078.1"/>
    <property type="molecule type" value="Genomic_DNA"/>
</dbReference>
<dbReference type="Gene3D" id="2.40.10.10">
    <property type="entry name" value="Trypsin-like serine proteases"/>
    <property type="match status" value="2"/>
</dbReference>
<accession>A0A5M6CPA4</accession>
<dbReference type="PROSITE" id="PS00134">
    <property type="entry name" value="TRYPSIN_HIS"/>
    <property type="match status" value="1"/>
</dbReference>
<protein>
    <submittedName>
        <fullName evidence="3">T9SS type A sorting domain-containing protein</fullName>
    </submittedName>
</protein>
<dbReference type="InterPro" id="IPR043504">
    <property type="entry name" value="Peptidase_S1_PA_chymotrypsin"/>
</dbReference>
<reference evidence="3 4" key="1">
    <citation type="submission" date="2019-09" db="EMBL/GenBank/DDBJ databases">
        <title>Genome sequence and assembly of Taibaiella sp.</title>
        <authorList>
            <person name="Chhetri G."/>
        </authorList>
    </citation>
    <scope>NUCLEOTIDE SEQUENCE [LARGE SCALE GENOMIC DNA]</scope>
    <source>
        <strain evidence="3 4">KVB11</strain>
    </source>
</reference>
<name>A0A5M6CPA4_9BACT</name>
<comment type="caution">
    <text evidence="3">The sequence shown here is derived from an EMBL/GenBank/DDBJ whole genome shotgun (WGS) entry which is preliminary data.</text>
</comment>
<dbReference type="InterPro" id="IPR018114">
    <property type="entry name" value="TRYPSIN_HIS"/>
</dbReference>
<dbReference type="PANTHER" id="PTHR36234">
    <property type="entry name" value="LYSYL ENDOPEPTIDASE"/>
    <property type="match status" value="1"/>
</dbReference>
<dbReference type="PANTHER" id="PTHR36234:SF5">
    <property type="entry name" value="LYSYL ENDOPEPTIDASE"/>
    <property type="match status" value="1"/>
</dbReference>
<dbReference type="GO" id="GO:0006508">
    <property type="term" value="P:proteolysis"/>
    <property type="evidence" value="ECO:0007669"/>
    <property type="project" value="InterPro"/>
</dbReference>